<evidence type="ECO:0000313" key="2">
    <source>
        <dbReference type="Proteomes" id="UP000218968"/>
    </source>
</evidence>
<dbReference type="RefSeq" id="WP_096300173.1">
    <property type="nucleotide sequence ID" value="NZ_CP023406.1"/>
</dbReference>
<dbReference type="KEGG" id="lum:CNR27_01935"/>
<evidence type="ECO:0000313" key="1">
    <source>
        <dbReference type="EMBL" id="ATD68636.1"/>
    </source>
</evidence>
<dbReference type="PANTHER" id="PTHR31360">
    <property type="match status" value="1"/>
</dbReference>
<dbReference type="Proteomes" id="UP000218968">
    <property type="component" value="Chromosome"/>
</dbReference>
<dbReference type="PANTHER" id="PTHR31360:SF0">
    <property type="entry name" value="OIL BODY-ASSOCIATED PROTEIN 1B"/>
    <property type="match status" value="1"/>
</dbReference>
<reference evidence="2" key="1">
    <citation type="submission" date="2017-09" db="EMBL/GenBank/DDBJ databases">
        <title>Luteimonas liuhanmingii sp.nov., isolated from the intestinal contents of Tibetan Plateau Pika in Yushu, Qinghai Province, China.</title>
        <authorList>
            <person name="Gui Z."/>
        </authorList>
    </citation>
    <scope>NUCLEOTIDE SEQUENCE [LARGE SCALE GENOMIC DNA]</scope>
    <source>
        <strain evidence="2">100111</strain>
    </source>
</reference>
<accession>A0A290XI60</accession>
<dbReference type="EMBL" id="CP023406">
    <property type="protein sequence ID" value="ATD68636.1"/>
    <property type="molecule type" value="Genomic_DNA"/>
</dbReference>
<organism evidence="1 2">
    <name type="scientific">Luteimonas chenhongjianii</name>
    <dbReference type="NCBI Taxonomy" id="2006110"/>
    <lineage>
        <taxon>Bacteria</taxon>
        <taxon>Pseudomonadati</taxon>
        <taxon>Pseudomonadota</taxon>
        <taxon>Gammaproteobacteria</taxon>
        <taxon>Lysobacterales</taxon>
        <taxon>Lysobacteraceae</taxon>
        <taxon>Luteimonas</taxon>
    </lineage>
</organism>
<name>A0A290XI60_9GAMM</name>
<dbReference type="AlphaFoldDB" id="A0A290XI60"/>
<protein>
    <submittedName>
        <fullName evidence="1">Outer membrane or secreted lipoprotein</fullName>
    </submittedName>
</protein>
<keyword evidence="2" id="KW-1185">Reference proteome</keyword>
<dbReference type="InterPro" id="IPR010686">
    <property type="entry name" value="OBAP-like"/>
</dbReference>
<dbReference type="PROSITE" id="PS51257">
    <property type="entry name" value="PROKAR_LIPOPROTEIN"/>
    <property type="match status" value="1"/>
</dbReference>
<dbReference type="Pfam" id="PF06884">
    <property type="entry name" value="DUF1264"/>
    <property type="match status" value="1"/>
</dbReference>
<gene>
    <name evidence="1" type="ORF">CNR27_01935</name>
</gene>
<sequence length="260" mass="28055">MHHSCRWLVLGAALGLGACKGGTADPPLQPPGAEESSRTGVLEAGAKLLQAEGPAGKMDIYVVGFHPMKDAPDQQMEAHHYCRQVNEDFAQCTLFDGNAGDANLTGIEYIISERIFETLPADERAFWHPHNGEILSGQLVAPGLPEAAERELMRSKINSYGKTWHTWHTRHGTQPGDAMPLGPALLAWSFSRDGEVDPALVAARDARLGIDTARIREDRQSLREGARPQSGVDALRAHFPDATPIPGVVDIASGHGPEQP</sequence>
<proteinExistence type="predicted"/>
<keyword evidence="1" id="KW-0449">Lipoprotein</keyword>
<dbReference type="OrthoDB" id="254168at2"/>